<evidence type="ECO:0000313" key="3">
    <source>
        <dbReference type="WBParaSite" id="MCOS_0000635001-mRNA-1"/>
    </source>
</evidence>
<organism evidence="3">
    <name type="scientific">Mesocestoides corti</name>
    <name type="common">Flatworm</name>
    <dbReference type="NCBI Taxonomy" id="53468"/>
    <lineage>
        <taxon>Eukaryota</taxon>
        <taxon>Metazoa</taxon>
        <taxon>Spiralia</taxon>
        <taxon>Lophotrochozoa</taxon>
        <taxon>Platyhelminthes</taxon>
        <taxon>Cestoda</taxon>
        <taxon>Eucestoda</taxon>
        <taxon>Cyclophyllidea</taxon>
        <taxon>Mesocestoididae</taxon>
        <taxon>Mesocestoides</taxon>
    </lineage>
</organism>
<dbReference type="AlphaFoldDB" id="A0A0R3UGJ1"/>
<reference evidence="1 2" key="2">
    <citation type="submission" date="2018-10" db="EMBL/GenBank/DDBJ databases">
        <authorList>
            <consortium name="Pathogen Informatics"/>
        </authorList>
    </citation>
    <scope>NUCLEOTIDE SEQUENCE [LARGE SCALE GENOMIC DNA]</scope>
</reference>
<evidence type="ECO:0000313" key="1">
    <source>
        <dbReference type="EMBL" id="VDD80348.1"/>
    </source>
</evidence>
<accession>A0A0R3UGJ1</accession>
<dbReference type="Proteomes" id="UP000267029">
    <property type="component" value="Unassembled WGS sequence"/>
</dbReference>
<reference evidence="3" key="1">
    <citation type="submission" date="2017-02" db="UniProtKB">
        <authorList>
            <consortium name="WormBaseParasite"/>
        </authorList>
    </citation>
    <scope>IDENTIFICATION</scope>
</reference>
<keyword evidence="2" id="KW-1185">Reference proteome</keyword>
<dbReference type="EMBL" id="UXSR01005254">
    <property type="protein sequence ID" value="VDD80348.1"/>
    <property type="molecule type" value="Genomic_DNA"/>
</dbReference>
<dbReference type="WBParaSite" id="MCOS_0000635001-mRNA-1">
    <property type="protein sequence ID" value="MCOS_0000635001-mRNA-1"/>
    <property type="gene ID" value="MCOS_0000635001"/>
</dbReference>
<protein>
    <submittedName>
        <fullName evidence="1 3">Uncharacterized protein</fullName>
    </submittedName>
</protein>
<gene>
    <name evidence="1" type="ORF">MCOS_LOCUS6351</name>
</gene>
<evidence type="ECO:0000313" key="2">
    <source>
        <dbReference type="Proteomes" id="UP000267029"/>
    </source>
</evidence>
<sequence>MKSPCRHRWCPCLGVKLAQMVVETNSLSETAPQLFGLPASIQHPMQLLIIFVSADTCDSGLRQLLSSPRGPRPQKLAIATGHDNSLLVSHHLDQTATTMTIPFVREVNAK</sequence>
<proteinExistence type="predicted"/>
<name>A0A0R3UGJ1_MESCO</name>